<dbReference type="OrthoDB" id="244732at2"/>
<feature type="domain" description="Pyrrolo-quinoline quinone repeat" evidence="2">
    <location>
        <begin position="191"/>
        <end position="417"/>
    </location>
</feature>
<dbReference type="EMBL" id="SJPG01000001">
    <property type="protein sequence ID" value="TWT62203.1"/>
    <property type="molecule type" value="Genomic_DNA"/>
</dbReference>
<dbReference type="SUPFAM" id="SSF50998">
    <property type="entry name" value="Quinoprotein alcohol dehydrogenase-like"/>
    <property type="match status" value="1"/>
</dbReference>
<feature type="chain" id="PRO_5022902944" evidence="1">
    <location>
        <begin position="22"/>
        <end position="428"/>
    </location>
</feature>
<proteinExistence type="predicted"/>
<dbReference type="AlphaFoldDB" id="A0A5C5XIQ8"/>
<evidence type="ECO:0000256" key="1">
    <source>
        <dbReference type="SAM" id="SignalP"/>
    </source>
</evidence>
<dbReference type="InterPro" id="IPR011047">
    <property type="entry name" value="Quinoprotein_ADH-like_sf"/>
</dbReference>
<dbReference type="Proteomes" id="UP000316095">
    <property type="component" value="Unassembled WGS sequence"/>
</dbReference>
<dbReference type="PANTHER" id="PTHR34512">
    <property type="entry name" value="CELL SURFACE PROTEIN"/>
    <property type="match status" value="1"/>
</dbReference>
<dbReference type="InterPro" id="IPR015943">
    <property type="entry name" value="WD40/YVTN_repeat-like_dom_sf"/>
</dbReference>
<name>A0A5C5XIQ8_9PLAN</name>
<organism evidence="3 4">
    <name type="scientific">Rubinisphaera italica</name>
    <dbReference type="NCBI Taxonomy" id="2527969"/>
    <lineage>
        <taxon>Bacteria</taxon>
        <taxon>Pseudomonadati</taxon>
        <taxon>Planctomycetota</taxon>
        <taxon>Planctomycetia</taxon>
        <taxon>Planctomycetales</taxon>
        <taxon>Planctomycetaceae</taxon>
        <taxon>Rubinisphaera</taxon>
    </lineage>
</organism>
<protein>
    <submittedName>
        <fullName evidence="3">Outer membrane biogenesis protein BamB</fullName>
    </submittedName>
</protein>
<dbReference type="PANTHER" id="PTHR34512:SF30">
    <property type="entry name" value="OUTER MEMBRANE PROTEIN ASSEMBLY FACTOR BAMB"/>
    <property type="match status" value="1"/>
</dbReference>
<accession>A0A5C5XIQ8</accession>
<evidence type="ECO:0000259" key="2">
    <source>
        <dbReference type="Pfam" id="PF13360"/>
    </source>
</evidence>
<dbReference type="Gene3D" id="2.130.10.10">
    <property type="entry name" value="YVTN repeat-like/Quinoprotein amine dehydrogenase"/>
    <property type="match status" value="2"/>
</dbReference>
<keyword evidence="1" id="KW-0732">Signal</keyword>
<dbReference type="Pfam" id="PF13360">
    <property type="entry name" value="PQQ_2"/>
    <property type="match status" value="1"/>
</dbReference>
<feature type="signal peptide" evidence="1">
    <location>
        <begin position="1"/>
        <end position="21"/>
    </location>
</feature>
<keyword evidence="4" id="KW-1185">Reference proteome</keyword>
<reference evidence="3 4" key="1">
    <citation type="submission" date="2019-02" db="EMBL/GenBank/DDBJ databases">
        <title>Deep-cultivation of Planctomycetes and their phenomic and genomic characterization uncovers novel biology.</title>
        <authorList>
            <person name="Wiegand S."/>
            <person name="Jogler M."/>
            <person name="Boedeker C."/>
            <person name="Pinto D."/>
            <person name="Vollmers J."/>
            <person name="Rivas-Marin E."/>
            <person name="Kohn T."/>
            <person name="Peeters S.H."/>
            <person name="Heuer A."/>
            <person name="Rast P."/>
            <person name="Oberbeckmann S."/>
            <person name="Bunk B."/>
            <person name="Jeske O."/>
            <person name="Meyerdierks A."/>
            <person name="Storesund J.E."/>
            <person name="Kallscheuer N."/>
            <person name="Luecker S."/>
            <person name="Lage O.M."/>
            <person name="Pohl T."/>
            <person name="Merkel B.J."/>
            <person name="Hornburger P."/>
            <person name="Mueller R.-W."/>
            <person name="Bruemmer F."/>
            <person name="Labrenz M."/>
            <person name="Spormann A.M."/>
            <person name="Op Den Camp H."/>
            <person name="Overmann J."/>
            <person name="Amann R."/>
            <person name="Jetten M.S.M."/>
            <person name="Mascher T."/>
            <person name="Medema M.H."/>
            <person name="Devos D.P."/>
            <person name="Kaster A.-K."/>
            <person name="Ovreas L."/>
            <person name="Rohde M."/>
            <person name="Galperin M.Y."/>
            <person name="Jogler C."/>
        </authorList>
    </citation>
    <scope>NUCLEOTIDE SEQUENCE [LARGE SCALE GENOMIC DNA]</scope>
    <source>
        <strain evidence="3 4">Pan54</strain>
    </source>
</reference>
<dbReference type="SMART" id="SM00564">
    <property type="entry name" value="PQQ"/>
    <property type="match status" value="3"/>
</dbReference>
<gene>
    <name evidence="3" type="ORF">Pan54_29440</name>
</gene>
<dbReference type="InterPro" id="IPR002372">
    <property type="entry name" value="PQQ_rpt_dom"/>
</dbReference>
<evidence type="ECO:0000313" key="4">
    <source>
        <dbReference type="Proteomes" id="UP000316095"/>
    </source>
</evidence>
<dbReference type="RefSeq" id="WP_146504089.1">
    <property type="nucleotide sequence ID" value="NZ_SJPG01000001.1"/>
</dbReference>
<dbReference type="InterPro" id="IPR018391">
    <property type="entry name" value="PQQ_b-propeller_rpt"/>
</dbReference>
<comment type="caution">
    <text evidence="3">The sequence shown here is derived from an EMBL/GenBank/DDBJ whole genome shotgun (WGS) entry which is preliminary data.</text>
</comment>
<sequence precursor="true">MWDLSISILVFSLLSASNSYAAEPNWPQFRGPSGQGYAVGAEIPVKFDEETNITWKQAIPGLGWSTPVVWGDQVWLTTAVDLEETEPALSLRAIGLEVATGKVLHEIELFRIPNPEKIHDDNSYASPTPIIDEQNIYCHFGTFGTAAIDHHTGKILWKNEELEIEHQGGPGSSPVAFENLLILTCDGANEQFVAALDKTSGEIQWKTKRSAPLRENKITHRAFATPFLWNRDETNLLISPGADQVHAYDPSTGEERWHVRYTGFSNVPAPVANGSHVFVCTGFYETQLLAIRAEGRGDITETNIDWTYDRSVSTVPSPILIDDMIFTINPGGIVVCLSCETGDVLGKRRFIGAYSASPIFANDKLYFCSEEGKISVINADPQMELVQVNRLDGRIKASPAVAGKALYLRTDTHLYVLRINNIKPPITY</sequence>
<evidence type="ECO:0000313" key="3">
    <source>
        <dbReference type="EMBL" id="TWT62203.1"/>
    </source>
</evidence>